<sequence length="67" mass="7538">MQNKMSKLEAIAAKLGLKVNRNKSKIIRINEENSEGIKLETGELEDVAEFTYLVADAHVPDFSFNDI</sequence>
<organism evidence="1 2">
    <name type="scientific">Octopus vulgaris</name>
    <name type="common">Common octopus</name>
    <dbReference type="NCBI Taxonomy" id="6645"/>
    <lineage>
        <taxon>Eukaryota</taxon>
        <taxon>Metazoa</taxon>
        <taxon>Spiralia</taxon>
        <taxon>Lophotrochozoa</taxon>
        <taxon>Mollusca</taxon>
        <taxon>Cephalopoda</taxon>
        <taxon>Coleoidea</taxon>
        <taxon>Octopodiformes</taxon>
        <taxon>Octopoda</taxon>
        <taxon>Incirrata</taxon>
        <taxon>Octopodidae</taxon>
        <taxon>Octopus</taxon>
    </lineage>
</organism>
<dbReference type="Proteomes" id="UP001162480">
    <property type="component" value="Chromosome 22"/>
</dbReference>
<evidence type="ECO:0000313" key="1">
    <source>
        <dbReference type="EMBL" id="CAI9739033.1"/>
    </source>
</evidence>
<gene>
    <name evidence="1" type="ORF">OCTVUL_1B012254</name>
</gene>
<accession>A0AA36BRQ3</accession>
<dbReference type="AlphaFoldDB" id="A0AA36BRQ3"/>
<evidence type="ECO:0000313" key="2">
    <source>
        <dbReference type="Proteomes" id="UP001162480"/>
    </source>
</evidence>
<proteinExistence type="predicted"/>
<name>A0AA36BRQ3_OCTVU</name>
<dbReference type="EMBL" id="OX597835">
    <property type="protein sequence ID" value="CAI9739033.1"/>
    <property type="molecule type" value="Genomic_DNA"/>
</dbReference>
<protein>
    <submittedName>
        <fullName evidence="1">Uncharacterized protein</fullName>
    </submittedName>
</protein>
<reference evidence="1" key="1">
    <citation type="submission" date="2023-08" db="EMBL/GenBank/DDBJ databases">
        <authorList>
            <person name="Alioto T."/>
            <person name="Alioto T."/>
            <person name="Gomez Garrido J."/>
        </authorList>
    </citation>
    <scope>NUCLEOTIDE SEQUENCE</scope>
</reference>
<keyword evidence="2" id="KW-1185">Reference proteome</keyword>